<reference evidence="2" key="1">
    <citation type="submission" date="2014-09" db="EMBL/GenBank/DDBJ databases">
        <authorList>
            <person name="Mudge J."/>
            <person name="Ramaraj T."/>
            <person name="Lindquist I.E."/>
            <person name="Bharti A.K."/>
            <person name="Sundararajan A."/>
            <person name="Cameron C.T."/>
            <person name="Woodward J.E."/>
            <person name="May G.D."/>
            <person name="Brubaker C."/>
            <person name="Broadhvest J."/>
            <person name="Wilkins T.A."/>
        </authorList>
    </citation>
    <scope>NUCLEOTIDE SEQUENCE</scope>
    <source>
        <strain evidence="2">cv. AKA8401</strain>
    </source>
</reference>
<evidence type="ECO:0000313" key="1">
    <source>
        <dbReference type="EMBL" id="KHG16995.1"/>
    </source>
</evidence>
<sequence length="37" mass="4493">MLDSCLFLYKLRRLHSPRLKLRNSLDLNTKNREETFA</sequence>
<proteinExistence type="predicted"/>
<evidence type="ECO:0000313" key="2">
    <source>
        <dbReference type="Proteomes" id="UP000032142"/>
    </source>
</evidence>
<accession>A0A0B0NVZ2</accession>
<dbReference type="AlphaFoldDB" id="A0A0B0NVZ2"/>
<name>A0A0B0NVZ2_GOSAR</name>
<protein>
    <submittedName>
        <fullName evidence="1">Uncharacterized protein</fullName>
    </submittedName>
</protein>
<dbReference type="EMBL" id="KN407315">
    <property type="protein sequence ID" value="KHG16995.1"/>
    <property type="molecule type" value="Genomic_DNA"/>
</dbReference>
<organism evidence="1 2">
    <name type="scientific">Gossypium arboreum</name>
    <name type="common">Tree cotton</name>
    <name type="synonym">Gossypium nanking</name>
    <dbReference type="NCBI Taxonomy" id="29729"/>
    <lineage>
        <taxon>Eukaryota</taxon>
        <taxon>Viridiplantae</taxon>
        <taxon>Streptophyta</taxon>
        <taxon>Embryophyta</taxon>
        <taxon>Tracheophyta</taxon>
        <taxon>Spermatophyta</taxon>
        <taxon>Magnoliopsida</taxon>
        <taxon>eudicotyledons</taxon>
        <taxon>Gunneridae</taxon>
        <taxon>Pentapetalae</taxon>
        <taxon>rosids</taxon>
        <taxon>malvids</taxon>
        <taxon>Malvales</taxon>
        <taxon>Malvaceae</taxon>
        <taxon>Malvoideae</taxon>
        <taxon>Gossypium</taxon>
    </lineage>
</organism>
<gene>
    <name evidence="1" type="ORF">F383_04589</name>
</gene>
<dbReference type="Proteomes" id="UP000032142">
    <property type="component" value="Unassembled WGS sequence"/>
</dbReference>
<keyword evidence="2" id="KW-1185">Reference proteome</keyword>